<evidence type="ECO:0000256" key="4">
    <source>
        <dbReference type="RuleBase" id="RU367045"/>
    </source>
</evidence>
<keyword evidence="4" id="KW-0963">Cytoplasm</keyword>
<dbReference type="GO" id="GO:0005795">
    <property type="term" value="C:Golgi stack"/>
    <property type="evidence" value="ECO:0007669"/>
    <property type="project" value="TreeGrafter"/>
</dbReference>
<dbReference type="AlphaFoldDB" id="A0AA38PQV8"/>
<dbReference type="GO" id="GO:0005524">
    <property type="term" value="F:ATP binding"/>
    <property type="evidence" value="ECO:0007669"/>
    <property type="project" value="UniProtKB-UniRule"/>
</dbReference>
<dbReference type="GO" id="GO:0035494">
    <property type="term" value="P:SNARE complex disassembly"/>
    <property type="evidence" value="ECO:0007669"/>
    <property type="project" value="InterPro"/>
</dbReference>
<protein>
    <recommendedName>
        <fullName evidence="4">Vesicular-fusion protein SEC18</fullName>
    </recommendedName>
</protein>
<dbReference type="Proteomes" id="UP001163850">
    <property type="component" value="Unassembled WGS sequence"/>
</dbReference>
<reference evidence="5" key="1">
    <citation type="submission" date="2022-08" db="EMBL/GenBank/DDBJ databases">
        <authorList>
            <consortium name="DOE Joint Genome Institute"/>
            <person name="Min B."/>
            <person name="Riley R."/>
            <person name="Sierra-Patev S."/>
            <person name="Naranjo-Ortiz M."/>
            <person name="Looney B."/>
            <person name="Konkel Z."/>
            <person name="Slot J.C."/>
            <person name="Sakamoto Y."/>
            <person name="Steenwyk J.L."/>
            <person name="Rokas A."/>
            <person name="Carro J."/>
            <person name="Camarero S."/>
            <person name="Ferreira P."/>
            <person name="Molpeceres G."/>
            <person name="Ruiz-Duenas F.J."/>
            <person name="Serrano A."/>
            <person name="Henrissat B."/>
            <person name="Drula E."/>
            <person name="Hughes K.W."/>
            <person name="Mata J.L."/>
            <person name="Ishikawa N.K."/>
            <person name="Vargas-Isla R."/>
            <person name="Ushijima S."/>
            <person name="Smith C.A."/>
            <person name="Ahrendt S."/>
            <person name="Andreopoulos W."/>
            <person name="He G."/>
            <person name="Labutti K."/>
            <person name="Lipzen A."/>
            <person name="Ng V."/>
            <person name="Sandor L."/>
            <person name="Barry K."/>
            <person name="Martinez A.T."/>
            <person name="Xiao Y."/>
            <person name="Gibbons J.G."/>
            <person name="Terashima K."/>
            <person name="Hibbett D.S."/>
            <person name="Grigoriev I.V."/>
        </authorList>
    </citation>
    <scope>NUCLEOTIDE SEQUENCE</scope>
    <source>
        <strain evidence="5">TFB7829</strain>
    </source>
</reference>
<dbReference type="GO" id="GO:0006891">
    <property type="term" value="P:intra-Golgi vesicle-mediated transport"/>
    <property type="evidence" value="ECO:0007669"/>
    <property type="project" value="TreeGrafter"/>
</dbReference>
<comment type="subcellular location">
    <subcellularLocation>
        <location evidence="4">Cytoplasm</location>
    </subcellularLocation>
</comment>
<name>A0AA38PQV8_9AGAR</name>
<dbReference type="Gene3D" id="3.40.50.300">
    <property type="entry name" value="P-loop containing nucleotide triphosphate hydrolases"/>
    <property type="match status" value="1"/>
</dbReference>
<organism evidence="5 6">
    <name type="scientific">Lentinula detonsa</name>
    <dbReference type="NCBI Taxonomy" id="2804962"/>
    <lineage>
        <taxon>Eukaryota</taxon>
        <taxon>Fungi</taxon>
        <taxon>Dikarya</taxon>
        <taxon>Basidiomycota</taxon>
        <taxon>Agaricomycotina</taxon>
        <taxon>Agaricomycetes</taxon>
        <taxon>Agaricomycetidae</taxon>
        <taxon>Agaricales</taxon>
        <taxon>Marasmiineae</taxon>
        <taxon>Omphalotaceae</taxon>
        <taxon>Lentinula</taxon>
    </lineage>
</organism>
<comment type="similarity">
    <text evidence="1 4">Belongs to the AAA ATPase family.</text>
</comment>
<dbReference type="InterPro" id="IPR027417">
    <property type="entry name" value="P-loop_NTPase"/>
</dbReference>
<evidence type="ECO:0000256" key="2">
    <source>
        <dbReference type="ARBA" id="ARBA00022741"/>
    </source>
</evidence>
<feature type="non-terminal residue" evidence="5">
    <location>
        <position position="156"/>
    </location>
</feature>
<dbReference type="PANTHER" id="PTHR23078">
    <property type="entry name" value="VESICULAR-FUSION PROTEIN NSF"/>
    <property type="match status" value="1"/>
</dbReference>
<keyword evidence="4" id="KW-0813">Transport</keyword>
<evidence type="ECO:0000256" key="3">
    <source>
        <dbReference type="ARBA" id="ARBA00022840"/>
    </source>
</evidence>
<comment type="function">
    <text evidence="4">Required for vesicle-mediated transport. Catalyzes the fusion of transport vesicles within the Golgi cisternae. Is also required for transport from the endoplasmic reticulum to the Golgi stack. Seems to function as a fusion protein required for the delivery of cargo proteins to all compartments of the Golgi stack independent of vesicle origin.</text>
</comment>
<dbReference type="GO" id="GO:0016887">
    <property type="term" value="F:ATP hydrolysis activity"/>
    <property type="evidence" value="ECO:0007669"/>
    <property type="project" value="InterPro"/>
</dbReference>
<feature type="non-terminal residue" evidence="5">
    <location>
        <position position="1"/>
    </location>
</feature>
<evidence type="ECO:0000313" key="5">
    <source>
        <dbReference type="EMBL" id="KAJ3980238.1"/>
    </source>
</evidence>
<dbReference type="EMBL" id="MU802209">
    <property type="protein sequence ID" value="KAJ3980238.1"/>
    <property type="molecule type" value="Genomic_DNA"/>
</dbReference>
<evidence type="ECO:0000313" key="6">
    <source>
        <dbReference type="Proteomes" id="UP001163850"/>
    </source>
</evidence>
<gene>
    <name evidence="5" type="ORF">F5890DRAFT_1378577</name>
</gene>
<evidence type="ECO:0000256" key="1">
    <source>
        <dbReference type="ARBA" id="ARBA00006914"/>
    </source>
</evidence>
<dbReference type="GO" id="GO:0043001">
    <property type="term" value="P:Golgi to plasma membrane protein transport"/>
    <property type="evidence" value="ECO:0007669"/>
    <property type="project" value="TreeGrafter"/>
</dbReference>
<dbReference type="Gene3D" id="1.10.8.60">
    <property type="match status" value="1"/>
</dbReference>
<keyword evidence="3 4" id="KW-0067">ATP-binding</keyword>
<keyword evidence="4" id="KW-0931">ER-Golgi transport</keyword>
<proteinExistence type="inferred from homology"/>
<keyword evidence="4" id="KW-0378">Hydrolase</keyword>
<dbReference type="PANTHER" id="PTHR23078:SF3">
    <property type="entry name" value="VESICLE-FUSING ATPASE"/>
    <property type="match status" value="1"/>
</dbReference>
<sequence length="156" mass="17206">QLFADSSKSPLSVIVVDNLAQLLEWTLIGPRISNTVLQALLVLSARRPPKSRCLLVIAASSLRPVLTEIGLSEVFDSEIRVPPISNLVSLEYVLQEVEPFTSSQQRREAIRMLEDAGFASTEGDEASGRLHIGIKKLLSMIEMARQKPDNVAQRLT</sequence>
<comment type="caution">
    <text evidence="5">The sequence shown here is derived from an EMBL/GenBank/DDBJ whole genome shotgun (WGS) entry which is preliminary data.</text>
</comment>
<dbReference type="InterPro" id="IPR039812">
    <property type="entry name" value="Vesicle-fus_ATPase"/>
</dbReference>
<keyword evidence="2 4" id="KW-0547">Nucleotide-binding</keyword>
<accession>A0AA38PQV8</accession>
<keyword evidence="4" id="KW-0653">Protein transport</keyword>